<sequence length="818" mass="92873">MEELDEVSIDPDHPKHKVDPDHQPVKQKRRKFAPERNKVINDEIQKLIDIGSVREVKYLDWLANVVIVKKKNGKWRVCIDFTDLNKACPKDSFPLPYIDMLVDATAGHDLLSFMDAYSGYNQILMHPDDQEKMVFVMERGTFCYKVMPFGLKNTGATYQKLVNKMFAKMLGSTMEVYIDDMLVKSLVAQQHIDHLRQSFDVLDKYGMKLNPTKCSFGVSSGKFLGYLVTHRGVEANPDQIQSIENIESPRCIKDVHKLTGRVAALNRFISKSSERCLPFFNTLRKNKAFEWNDDCERALQDLKTYLKSPPLLSKLKDNETLFVYLAVSDTVVSAVLVREEENNQHPVYYVSKTLLDVEIRYSRLEKLALALVVAARKLRPYFQCHSIKVLTTYPLKNILHKLELSGRLTKWAIELSEHDISFHPRLAMKSQVLADFVADFTPSENVQAEQELVALANETTVGKWTLSVDGSSNIKGSGLGLVLKSPSGDIIEQSIHCSFRATNNEAEYEALIAGLDLAKSLNVKSIKVLSDSQLVVRQMNGTYEARDRRMSAYLNKVKQLQSTFDEFSIEQIPRAENTRADALASLGSTTTNGSKSVPIVHLMSPSIQESEILAPVDNGRSWIEPIFNYLQADILPDDRAEARKIKAKAAKFCILYDKLYKKSFTGPYLRCVTPREAYDVLKSLHYEECKNHSGARSLSNRAITEGYYWPTMRTDSQNHVKSCDKCQRFTPVSHLPPGMLNSISAPWPFMKWGMDIVGKLPATPDGIVYMLVLTDYFTKWVEVGAYQQIRDIEVRDLVWKNIICRFGVPTKIVTDNGS</sequence>
<reference evidence="5" key="1">
    <citation type="journal article" date="2022" name="Plant J.">
        <title>Strategies of tolerance reflected in two North American maple genomes.</title>
        <authorList>
            <person name="McEvoy S.L."/>
            <person name="Sezen U.U."/>
            <person name="Trouern-Trend A."/>
            <person name="McMahon S.M."/>
            <person name="Schaberg P.G."/>
            <person name="Yang J."/>
            <person name="Wegrzyn J.L."/>
            <person name="Swenson N.G."/>
        </authorList>
    </citation>
    <scope>NUCLEOTIDE SEQUENCE</scope>
    <source>
        <strain evidence="5">NS2018</strain>
    </source>
</reference>
<evidence type="ECO:0000256" key="1">
    <source>
        <dbReference type="SAM" id="MobiDB-lite"/>
    </source>
</evidence>
<dbReference type="InterPro" id="IPR041577">
    <property type="entry name" value="RT_RNaseH_2"/>
</dbReference>
<dbReference type="CDD" id="cd01647">
    <property type="entry name" value="RT_LTR"/>
    <property type="match status" value="1"/>
</dbReference>
<dbReference type="Pfam" id="PF17921">
    <property type="entry name" value="Integrase_H2C2"/>
    <property type="match status" value="1"/>
</dbReference>
<evidence type="ECO:0000313" key="6">
    <source>
        <dbReference type="Proteomes" id="UP001168877"/>
    </source>
</evidence>
<dbReference type="PROSITE" id="PS50994">
    <property type="entry name" value="INTEGRASE"/>
    <property type="match status" value="1"/>
</dbReference>
<dbReference type="SUPFAM" id="SSF56672">
    <property type="entry name" value="DNA/RNA polymerases"/>
    <property type="match status" value="1"/>
</dbReference>
<feature type="domain" description="Integrase catalytic" evidence="4">
    <location>
        <begin position="742"/>
        <end position="818"/>
    </location>
</feature>
<evidence type="ECO:0000313" key="5">
    <source>
        <dbReference type="EMBL" id="KAK0581691.1"/>
    </source>
</evidence>
<dbReference type="InterPro" id="IPR000477">
    <property type="entry name" value="RT_dom"/>
</dbReference>
<dbReference type="InterPro" id="IPR043128">
    <property type="entry name" value="Rev_trsase/Diguanyl_cyclase"/>
</dbReference>
<keyword evidence="6" id="KW-1185">Reference proteome</keyword>
<feature type="domain" description="RNase H type-1" evidence="3">
    <location>
        <begin position="460"/>
        <end position="589"/>
    </location>
</feature>
<dbReference type="PANTHER" id="PTHR48475">
    <property type="entry name" value="RIBONUCLEASE H"/>
    <property type="match status" value="1"/>
</dbReference>
<dbReference type="InterPro" id="IPR012337">
    <property type="entry name" value="RNaseH-like_sf"/>
</dbReference>
<evidence type="ECO:0000259" key="4">
    <source>
        <dbReference type="PROSITE" id="PS50994"/>
    </source>
</evidence>
<comment type="caution">
    <text evidence="5">The sequence shown here is derived from an EMBL/GenBank/DDBJ whole genome shotgun (WGS) entry which is preliminary data.</text>
</comment>
<accession>A0AA39RW67</accession>
<feature type="region of interest" description="Disordered" evidence="1">
    <location>
        <begin position="1"/>
        <end position="32"/>
    </location>
</feature>
<dbReference type="Pfam" id="PF00078">
    <property type="entry name" value="RVT_1"/>
    <property type="match status" value="1"/>
</dbReference>
<dbReference type="AlphaFoldDB" id="A0AA39RW67"/>
<evidence type="ECO:0000259" key="3">
    <source>
        <dbReference type="PROSITE" id="PS50879"/>
    </source>
</evidence>
<protein>
    <submittedName>
        <fullName evidence="5">Uncharacterized protein</fullName>
    </submittedName>
</protein>
<dbReference type="InterPro" id="IPR001584">
    <property type="entry name" value="Integrase_cat-core"/>
</dbReference>
<evidence type="ECO:0000259" key="2">
    <source>
        <dbReference type="PROSITE" id="PS50878"/>
    </source>
</evidence>
<organism evidence="5 6">
    <name type="scientific">Acer saccharum</name>
    <name type="common">Sugar maple</name>
    <dbReference type="NCBI Taxonomy" id="4024"/>
    <lineage>
        <taxon>Eukaryota</taxon>
        <taxon>Viridiplantae</taxon>
        <taxon>Streptophyta</taxon>
        <taxon>Embryophyta</taxon>
        <taxon>Tracheophyta</taxon>
        <taxon>Spermatophyta</taxon>
        <taxon>Magnoliopsida</taxon>
        <taxon>eudicotyledons</taxon>
        <taxon>Gunneridae</taxon>
        <taxon>Pentapetalae</taxon>
        <taxon>rosids</taxon>
        <taxon>malvids</taxon>
        <taxon>Sapindales</taxon>
        <taxon>Sapindaceae</taxon>
        <taxon>Hippocastanoideae</taxon>
        <taxon>Acereae</taxon>
        <taxon>Acer</taxon>
    </lineage>
</organism>
<dbReference type="EMBL" id="JAUESC010000384">
    <property type="protein sequence ID" value="KAK0581691.1"/>
    <property type="molecule type" value="Genomic_DNA"/>
</dbReference>
<dbReference type="InterPro" id="IPR036397">
    <property type="entry name" value="RNaseH_sf"/>
</dbReference>
<dbReference type="InterPro" id="IPR041588">
    <property type="entry name" value="Integrase_H2C2"/>
</dbReference>
<dbReference type="Gene3D" id="3.30.70.270">
    <property type="match status" value="2"/>
</dbReference>
<dbReference type="CDD" id="cd09279">
    <property type="entry name" value="RNase_HI_like"/>
    <property type="match status" value="1"/>
</dbReference>
<dbReference type="Gene3D" id="3.10.10.10">
    <property type="entry name" value="HIV Type 1 Reverse Transcriptase, subunit A, domain 1"/>
    <property type="match status" value="1"/>
</dbReference>
<dbReference type="Gene3D" id="1.10.340.70">
    <property type="match status" value="1"/>
</dbReference>
<dbReference type="Gene3D" id="3.30.420.10">
    <property type="entry name" value="Ribonuclease H-like superfamily/Ribonuclease H"/>
    <property type="match status" value="2"/>
</dbReference>
<reference evidence="5" key="2">
    <citation type="submission" date="2023-06" db="EMBL/GenBank/DDBJ databases">
        <authorList>
            <person name="Swenson N.G."/>
            <person name="Wegrzyn J.L."/>
            <person name="Mcevoy S.L."/>
        </authorList>
    </citation>
    <scope>NUCLEOTIDE SEQUENCE</scope>
    <source>
        <strain evidence="5">NS2018</strain>
        <tissue evidence="5">Leaf</tissue>
    </source>
</reference>
<dbReference type="InterPro" id="IPR002156">
    <property type="entry name" value="RNaseH_domain"/>
</dbReference>
<feature type="compositionally biased region" description="Basic and acidic residues" evidence="1">
    <location>
        <begin position="10"/>
        <end position="24"/>
    </location>
</feature>
<proteinExistence type="predicted"/>
<dbReference type="GO" id="GO:0003676">
    <property type="term" value="F:nucleic acid binding"/>
    <property type="evidence" value="ECO:0007669"/>
    <property type="project" value="InterPro"/>
</dbReference>
<dbReference type="Pfam" id="PF17919">
    <property type="entry name" value="RT_RNaseH_2"/>
    <property type="match status" value="1"/>
</dbReference>
<dbReference type="Proteomes" id="UP001168877">
    <property type="component" value="Unassembled WGS sequence"/>
</dbReference>
<gene>
    <name evidence="5" type="ORF">LWI29_016852</name>
</gene>
<feature type="domain" description="Reverse transcriptase" evidence="2">
    <location>
        <begin position="49"/>
        <end position="228"/>
    </location>
</feature>
<dbReference type="PROSITE" id="PS50878">
    <property type="entry name" value="RT_POL"/>
    <property type="match status" value="1"/>
</dbReference>
<dbReference type="InterPro" id="IPR043502">
    <property type="entry name" value="DNA/RNA_pol_sf"/>
</dbReference>
<dbReference type="PROSITE" id="PS50879">
    <property type="entry name" value="RNASE_H_1"/>
    <property type="match status" value="1"/>
</dbReference>
<dbReference type="Pfam" id="PF13456">
    <property type="entry name" value="RVT_3"/>
    <property type="match status" value="1"/>
</dbReference>
<name>A0AA39RW67_ACESA</name>
<dbReference type="GO" id="GO:0004523">
    <property type="term" value="F:RNA-DNA hybrid ribonuclease activity"/>
    <property type="evidence" value="ECO:0007669"/>
    <property type="project" value="InterPro"/>
</dbReference>
<dbReference type="PANTHER" id="PTHR48475:SF2">
    <property type="entry name" value="RIBONUCLEASE H"/>
    <property type="match status" value="1"/>
</dbReference>
<dbReference type="GO" id="GO:0015074">
    <property type="term" value="P:DNA integration"/>
    <property type="evidence" value="ECO:0007669"/>
    <property type="project" value="InterPro"/>
</dbReference>
<dbReference type="SUPFAM" id="SSF53098">
    <property type="entry name" value="Ribonuclease H-like"/>
    <property type="match status" value="2"/>
</dbReference>